<dbReference type="InterPro" id="IPR026350">
    <property type="entry name" value="GxxExxY"/>
</dbReference>
<dbReference type="STRING" id="1891926.Fuma_05691"/>
<dbReference type="AlphaFoldDB" id="A0A1P8WPQ2"/>
<dbReference type="Pfam" id="PF13366">
    <property type="entry name" value="PDDEXK_3"/>
    <property type="match status" value="1"/>
</dbReference>
<dbReference type="EMBL" id="CP017641">
    <property type="protein sequence ID" value="APZ96028.1"/>
    <property type="molecule type" value="Genomic_DNA"/>
</dbReference>
<keyword evidence="2" id="KW-1185">Reference proteome</keyword>
<accession>A0A1P8WPQ2</accession>
<gene>
    <name evidence="1" type="ORF">Fuma_05691</name>
</gene>
<dbReference type="KEGG" id="fmr:Fuma_05691"/>
<reference evidence="1 2" key="1">
    <citation type="journal article" date="2016" name="Front. Microbiol.">
        <title>Fuerstia marisgermanicae gen. nov., sp. nov., an Unusual Member of the Phylum Planctomycetes from the German Wadden Sea.</title>
        <authorList>
            <person name="Kohn T."/>
            <person name="Heuer A."/>
            <person name="Jogler M."/>
            <person name="Vollmers J."/>
            <person name="Boedeker C."/>
            <person name="Bunk B."/>
            <person name="Rast P."/>
            <person name="Borchert D."/>
            <person name="Glockner I."/>
            <person name="Freese H.M."/>
            <person name="Klenk H.P."/>
            <person name="Overmann J."/>
            <person name="Kaster A.K."/>
            <person name="Rohde M."/>
            <person name="Wiegand S."/>
            <person name="Jogler C."/>
        </authorList>
    </citation>
    <scope>NUCLEOTIDE SEQUENCE [LARGE SCALE GENOMIC DNA]</scope>
    <source>
        <strain evidence="1 2">NH11</strain>
    </source>
</reference>
<name>A0A1P8WPQ2_9PLAN</name>
<evidence type="ECO:0000313" key="1">
    <source>
        <dbReference type="EMBL" id="APZ96028.1"/>
    </source>
</evidence>
<dbReference type="NCBIfam" id="TIGR04256">
    <property type="entry name" value="GxxExxY"/>
    <property type="match status" value="1"/>
</dbReference>
<dbReference type="Proteomes" id="UP000187735">
    <property type="component" value="Chromosome"/>
</dbReference>
<protein>
    <submittedName>
        <fullName evidence="1">GxxExxY protein</fullName>
    </submittedName>
</protein>
<sequence>MYEEESYVLRGAAFEVYKEKGCGFLEKVYQECIELELAMIQVPFVAKRPLLLNYKGKTLSAKYEPDLICFDKIIVELKAASKICDEHRAQLHNYLKATNLRLGFLMNFGHHPGVQIERIVR</sequence>
<proteinExistence type="predicted"/>
<evidence type="ECO:0000313" key="2">
    <source>
        <dbReference type="Proteomes" id="UP000187735"/>
    </source>
</evidence>
<organism evidence="1 2">
    <name type="scientific">Fuerstiella marisgermanici</name>
    <dbReference type="NCBI Taxonomy" id="1891926"/>
    <lineage>
        <taxon>Bacteria</taxon>
        <taxon>Pseudomonadati</taxon>
        <taxon>Planctomycetota</taxon>
        <taxon>Planctomycetia</taxon>
        <taxon>Planctomycetales</taxon>
        <taxon>Planctomycetaceae</taxon>
        <taxon>Fuerstiella</taxon>
    </lineage>
</organism>